<feature type="transmembrane region" description="Helical" evidence="1">
    <location>
        <begin position="36"/>
        <end position="56"/>
    </location>
</feature>
<dbReference type="GO" id="GO:0005829">
    <property type="term" value="C:cytosol"/>
    <property type="evidence" value="ECO:0007669"/>
    <property type="project" value="TreeGrafter"/>
</dbReference>
<dbReference type="GO" id="GO:0043022">
    <property type="term" value="F:ribosome binding"/>
    <property type="evidence" value="ECO:0007669"/>
    <property type="project" value="InterPro"/>
</dbReference>
<dbReference type="PANTHER" id="PTHR43999">
    <property type="entry name" value="DNAJ HOMOLOG SUBFAMILY C MEMBER 2"/>
    <property type="match status" value="1"/>
</dbReference>
<dbReference type="AlphaFoldDB" id="A0AAV3PBV5"/>
<feature type="domain" description="Myb-like" evidence="2">
    <location>
        <begin position="260"/>
        <end position="301"/>
    </location>
</feature>
<dbReference type="CDD" id="cd00167">
    <property type="entry name" value="SANT"/>
    <property type="match status" value="1"/>
</dbReference>
<evidence type="ECO:0000313" key="5">
    <source>
        <dbReference type="Proteomes" id="UP001454036"/>
    </source>
</evidence>
<protein>
    <submittedName>
        <fullName evidence="4">Chaperone</fullName>
    </submittedName>
</protein>
<evidence type="ECO:0000313" key="4">
    <source>
        <dbReference type="EMBL" id="GAA0147800.1"/>
    </source>
</evidence>
<sequence>MEFLDEDARPRFVLQSKSTPPQTTTSYISSLHKPTLFVSLPLSLLFLFLSLFTFNFEPFQSLLIWISVSLFIGPFAPPSLTAGDISVGKGPLIKSLIVVDDESDANSVGNKRFIRKSSRSVAKIESLGGESGFEGKKGGGYVLDLKKNEGGVCKDDGYVLNSKKNEEVEEGKWSEGDVEMLKKLMGKHPVGKPGRWEAITEGFKGRYKVESVIKKSKELGEKKVSDEDSFKKFLKDRKPVDRRVELENEEVKGEGAGVVWSAGEDLALLNALKAFPKDVAMRWEKIAAAVPGKSKAECVKRVAELKKDFRSSKTVAGEN</sequence>
<dbReference type="EMBL" id="BAABME010001141">
    <property type="protein sequence ID" value="GAA0147800.1"/>
    <property type="molecule type" value="Genomic_DNA"/>
</dbReference>
<evidence type="ECO:0000256" key="1">
    <source>
        <dbReference type="SAM" id="Phobius"/>
    </source>
</evidence>
<dbReference type="InterPro" id="IPR001005">
    <property type="entry name" value="SANT/Myb"/>
</dbReference>
<dbReference type="SMART" id="SM00717">
    <property type="entry name" value="SANT"/>
    <property type="match status" value="2"/>
</dbReference>
<keyword evidence="1" id="KW-0812">Transmembrane</keyword>
<keyword evidence="1" id="KW-0472">Membrane</keyword>
<dbReference type="Pfam" id="PF00249">
    <property type="entry name" value="Myb_DNA-binding"/>
    <property type="match status" value="1"/>
</dbReference>
<dbReference type="SUPFAM" id="SSF46689">
    <property type="entry name" value="Homeodomain-like"/>
    <property type="match status" value="1"/>
</dbReference>
<dbReference type="GO" id="GO:0051083">
    <property type="term" value="P:'de novo' cotranslational protein folding"/>
    <property type="evidence" value="ECO:0007669"/>
    <property type="project" value="InterPro"/>
</dbReference>
<keyword evidence="1" id="KW-1133">Transmembrane helix</keyword>
<dbReference type="InterPro" id="IPR009057">
    <property type="entry name" value="Homeodomain-like_sf"/>
</dbReference>
<feature type="transmembrane region" description="Helical" evidence="1">
    <location>
        <begin position="62"/>
        <end position="80"/>
    </location>
</feature>
<dbReference type="FunFam" id="1.10.10.60:FF:000416">
    <property type="entry name" value="Myb family transcription factor"/>
    <property type="match status" value="1"/>
</dbReference>
<dbReference type="InterPro" id="IPR044634">
    <property type="entry name" value="Zuotin/DnaJC2"/>
</dbReference>
<name>A0AAV3PBV5_LITER</name>
<keyword evidence="5" id="KW-1185">Reference proteome</keyword>
<dbReference type="PROSITE" id="PS50090">
    <property type="entry name" value="MYB_LIKE"/>
    <property type="match status" value="1"/>
</dbReference>
<gene>
    <name evidence="4" type="ORF">LIER_07413</name>
</gene>
<dbReference type="Gene3D" id="1.10.10.60">
    <property type="entry name" value="Homeodomain-like"/>
    <property type="match status" value="2"/>
</dbReference>
<feature type="domain" description="SANT" evidence="3">
    <location>
        <begin position="255"/>
        <end position="310"/>
    </location>
</feature>
<dbReference type="Proteomes" id="UP001454036">
    <property type="component" value="Unassembled WGS sequence"/>
</dbReference>
<dbReference type="InterPro" id="IPR017884">
    <property type="entry name" value="SANT_dom"/>
</dbReference>
<dbReference type="Pfam" id="PF23082">
    <property type="entry name" value="Myb_DNA-binding_2"/>
    <property type="match status" value="1"/>
</dbReference>
<proteinExistence type="predicted"/>
<comment type="caution">
    <text evidence="4">The sequence shown here is derived from an EMBL/GenBank/DDBJ whole genome shotgun (WGS) entry which is preliminary data.</text>
</comment>
<accession>A0AAV3PBV5</accession>
<dbReference type="GO" id="GO:0006450">
    <property type="term" value="P:regulation of translational fidelity"/>
    <property type="evidence" value="ECO:0007669"/>
    <property type="project" value="InterPro"/>
</dbReference>
<evidence type="ECO:0000259" key="3">
    <source>
        <dbReference type="PROSITE" id="PS51293"/>
    </source>
</evidence>
<dbReference type="GO" id="GO:0030544">
    <property type="term" value="F:Hsp70 protein binding"/>
    <property type="evidence" value="ECO:0007669"/>
    <property type="project" value="InterPro"/>
</dbReference>
<dbReference type="PROSITE" id="PS51293">
    <property type="entry name" value="SANT"/>
    <property type="match status" value="1"/>
</dbReference>
<organism evidence="4 5">
    <name type="scientific">Lithospermum erythrorhizon</name>
    <name type="common">Purple gromwell</name>
    <name type="synonym">Lithospermum officinale var. erythrorhizon</name>
    <dbReference type="NCBI Taxonomy" id="34254"/>
    <lineage>
        <taxon>Eukaryota</taxon>
        <taxon>Viridiplantae</taxon>
        <taxon>Streptophyta</taxon>
        <taxon>Embryophyta</taxon>
        <taxon>Tracheophyta</taxon>
        <taxon>Spermatophyta</taxon>
        <taxon>Magnoliopsida</taxon>
        <taxon>eudicotyledons</taxon>
        <taxon>Gunneridae</taxon>
        <taxon>Pentapetalae</taxon>
        <taxon>asterids</taxon>
        <taxon>lamiids</taxon>
        <taxon>Boraginales</taxon>
        <taxon>Boraginaceae</taxon>
        <taxon>Boraginoideae</taxon>
        <taxon>Lithospermeae</taxon>
        <taxon>Lithospermum</taxon>
    </lineage>
</organism>
<dbReference type="PANTHER" id="PTHR43999:SF3">
    <property type="entry name" value="TRANSCRIPTION FACTOR MAMYB"/>
    <property type="match status" value="1"/>
</dbReference>
<evidence type="ECO:0000259" key="2">
    <source>
        <dbReference type="PROSITE" id="PS50090"/>
    </source>
</evidence>
<reference evidence="4 5" key="1">
    <citation type="submission" date="2024-01" db="EMBL/GenBank/DDBJ databases">
        <title>The complete chloroplast genome sequence of Lithospermum erythrorhizon: insights into the phylogenetic relationship among Boraginaceae species and the maternal lineages of purple gromwells.</title>
        <authorList>
            <person name="Okada T."/>
            <person name="Watanabe K."/>
        </authorList>
    </citation>
    <scope>NUCLEOTIDE SEQUENCE [LARGE SCALE GENOMIC DNA]</scope>
</reference>